<dbReference type="EMBL" id="CP044222">
    <property type="protein sequence ID" value="QEW06312.1"/>
    <property type="molecule type" value="Genomic_DNA"/>
</dbReference>
<keyword evidence="6 9" id="KW-1133">Transmembrane helix</keyword>
<dbReference type="InterPro" id="IPR050469">
    <property type="entry name" value="Diguanylate_Cyclase"/>
</dbReference>
<dbReference type="InterPro" id="IPR043128">
    <property type="entry name" value="Rev_trsase/Diguanyl_cyclase"/>
</dbReference>
<gene>
    <name evidence="12" type="ORF">F5I99_07240</name>
</gene>
<dbReference type="SUPFAM" id="SSF55073">
    <property type="entry name" value="Nucleotide cyclase"/>
    <property type="match status" value="1"/>
</dbReference>
<comment type="catalytic activity">
    <reaction evidence="8">
        <text>2 GTP = 3',3'-c-di-GMP + 2 diphosphate</text>
        <dbReference type="Rhea" id="RHEA:24898"/>
        <dbReference type="ChEBI" id="CHEBI:33019"/>
        <dbReference type="ChEBI" id="CHEBI:37565"/>
        <dbReference type="ChEBI" id="CHEBI:58805"/>
        <dbReference type="EC" id="2.7.7.65"/>
    </reaction>
</comment>
<evidence type="ECO:0000256" key="1">
    <source>
        <dbReference type="ARBA" id="ARBA00001946"/>
    </source>
</evidence>
<dbReference type="GO" id="GO:0052621">
    <property type="term" value="F:diguanylate cyclase activity"/>
    <property type="evidence" value="ECO:0007669"/>
    <property type="project" value="UniProtKB-EC"/>
</dbReference>
<dbReference type="FunFam" id="3.30.70.270:FF:000001">
    <property type="entry name" value="Diguanylate cyclase domain protein"/>
    <property type="match status" value="1"/>
</dbReference>
<dbReference type="Pfam" id="PF02743">
    <property type="entry name" value="dCache_1"/>
    <property type="match status" value="1"/>
</dbReference>
<dbReference type="PROSITE" id="PS50885">
    <property type="entry name" value="HAMP"/>
    <property type="match status" value="1"/>
</dbReference>
<dbReference type="SMART" id="SM00267">
    <property type="entry name" value="GGDEF"/>
    <property type="match status" value="1"/>
</dbReference>
<dbReference type="PANTHER" id="PTHR45138">
    <property type="entry name" value="REGULATORY COMPONENTS OF SENSORY TRANSDUCTION SYSTEM"/>
    <property type="match status" value="1"/>
</dbReference>
<dbReference type="CDD" id="cd18773">
    <property type="entry name" value="PDC1_HK_sensor"/>
    <property type="match status" value="1"/>
</dbReference>
<dbReference type="InterPro" id="IPR003660">
    <property type="entry name" value="HAMP_dom"/>
</dbReference>
<dbReference type="InterPro" id="IPR033479">
    <property type="entry name" value="dCache_1"/>
</dbReference>
<evidence type="ECO:0000256" key="6">
    <source>
        <dbReference type="ARBA" id="ARBA00022989"/>
    </source>
</evidence>
<keyword evidence="5 9" id="KW-0812">Transmembrane</keyword>
<evidence type="ECO:0000259" key="10">
    <source>
        <dbReference type="PROSITE" id="PS50885"/>
    </source>
</evidence>
<dbReference type="GO" id="GO:0007165">
    <property type="term" value="P:signal transduction"/>
    <property type="evidence" value="ECO:0007669"/>
    <property type="project" value="InterPro"/>
</dbReference>
<dbReference type="PANTHER" id="PTHR45138:SF9">
    <property type="entry name" value="DIGUANYLATE CYCLASE DGCM-RELATED"/>
    <property type="match status" value="1"/>
</dbReference>
<comment type="subcellular location">
    <subcellularLocation>
        <location evidence="2">Cell membrane</location>
        <topology evidence="2">Multi-pass membrane protein</topology>
    </subcellularLocation>
</comment>
<protein>
    <recommendedName>
        <fullName evidence="3">diguanylate cyclase</fullName>
        <ecNumber evidence="3">2.7.7.65</ecNumber>
    </recommendedName>
</protein>
<evidence type="ECO:0000256" key="3">
    <source>
        <dbReference type="ARBA" id="ARBA00012528"/>
    </source>
</evidence>
<evidence type="ECO:0000256" key="5">
    <source>
        <dbReference type="ARBA" id="ARBA00022692"/>
    </source>
</evidence>
<sequence length="531" mass="60272">MKKVSKLQRQIFTITTALALFIILLLGISISSILYTQGIDGAETALRNKNRSVTTLILGYFAPLRQAIEYSTSPDSGIDHSRFEEHDTRQAILNLFEVLQKTIPNVNYIFSGYEDGSLLINNYTPPADFNAVDRPWYQAALDMHPLISDGMPYQDIISKEWLVSFGKTLLNANEEIIGVLSIDAGMDTIIEALSVKDQHYPTVYNYVLNTQGMVLIHPDEGMRDTFHQGIYAHLPSADVTRGSLNYRDEGRQFLAHFDRIETLGWIVVTEVNLADIRQPIMKTIIFTLLMIVTGSLLATWLMSFVLSRHIIAPLKKLQNRVQEITEGRGDKISEYSFPNNEIGMISEAIEQLTENALIHKNVELKIKNLQLDALSNTDQLTEIANRRKMLEIIQAEINRFDRHKTPFSIFMFDVDHFKRVNDTFGHDLGDQVLIDIARVVRSSIRRTDTLGRWGGEEFILICPETELNTAHNVAEKVCSAIRHHAFPANLSITVSLGLSEFRSGHTLETILAEIDQKMYRAKQNGRNRIEI</sequence>
<dbReference type="InterPro" id="IPR000160">
    <property type="entry name" value="GGDEF_dom"/>
</dbReference>
<dbReference type="InterPro" id="IPR029151">
    <property type="entry name" value="Sensor-like_sf"/>
</dbReference>
<reference evidence="12 13" key="1">
    <citation type="submission" date="2019-09" db="EMBL/GenBank/DDBJ databases">
        <title>Nitrincola iocasae sp. nov., a bacterium isolated from the sediment collected at a cold seep field in South China Sea.</title>
        <authorList>
            <person name="Zhang H."/>
            <person name="Wang H."/>
            <person name="Li C."/>
        </authorList>
    </citation>
    <scope>NUCLEOTIDE SEQUENCE [LARGE SCALE GENOMIC DNA]</scope>
    <source>
        <strain evidence="12 13">KXZD1103</strain>
    </source>
</reference>
<evidence type="ECO:0000259" key="11">
    <source>
        <dbReference type="PROSITE" id="PS50887"/>
    </source>
</evidence>
<feature type="transmembrane region" description="Helical" evidence="9">
    <location>
        <begin position="284"/>
        <end position="306"/>
    </location>
</feature>
<dbReference type="NCBIfam" id="TIGR00254">
    <property type="entry name" value="GGDEF"/>
    <property type="match status" value="1"/>
</dbReference>
<feature type="transmembrane region" description="Helical" evidence="9">
    <location>
        <begin position="12"/>
        <end position="35"/>
    </location>
</feature>
<organism evidence="12 13">
    <name type="scientific">Nitrincola iocasae</name>
    <dbReference type="NCBI Taxonomy" id="2614693"/>
    <lineage>
        <taxon>Bacteria</taxon>
        <taxon>Pseudomonadati</taxon>
        <taxon>Pseudomonadota</taxon>
        <taxon>Gammaproteobacteria</taxon>
        <taxon>Oceanospirillales</taxon>
        <taxon>Oceanospirillaceae</taxon>
        <taxon>Nitrincola</taxon>
    </lineage>
</organism>
<evidence type="ECO:0000256" key="2">
    <source>
        <dbReference type="ARBA" id="ARBA00004651"/>
    </source>
</evidence>
<dbReference type="InterPro" id="IPR029787">
    <property type="entry name" value="Nucleotide_cyclase"/>
</dbReference>
<dbReference type="Gene3D" id="3.30.70.270">
    <property type="match status" value="1"/>
</dbReference>
<dbReference type="PROSITE" id="PS50887">
    <property type="entry name" value="GGDEF"/>
    <property type="match status" value="1"/>
</dbReference>
<dbReference type="SUPFAM" id="SSF103190">
    <property type="entry name" value="Sensory domain-like"/>
    <property type="match status" value="1"/>
</dbReference>
<dbReference type="RefSeq" id="WP_151054530.1">
    <property type="nucleotide sequence ID" value="NZ_CP044222.1"/>
</dbReference>
<evidence type="ECO:0000313" key="13">
    <source>
        <dbReference type="Proteomes" id="UP000325606"/>
    </source>
</evidence>
<evidence type="ECO:0000256" key="8">
    <source>
        <dbReference type="ARBA" id="ARBA00034247"/>
    </source>
</evidence>
<dbReference type="KEGG" id="nik:F5I99_07240"/>
<dbReference type="Proteomes" id="UP000325606">
    <property type="component" value="Chromosome"/>
</dbReference>
<name>A0A5J6LDJ6_9GAMM</name>
<dbReference type="Pfam" id="PF00672">
    <property type="entry name" value="HAMP"/>
    <property type="match status" value="1"/>
</dbReference>
<evidence type="ECO:0000256" key="7">
    <source>
        <dbReference type="ARBA" id="ARBA00023136"/>
    </source>
</evidence>
<dbReference type="AlphaFoldDB" id="A0A5J6LDJ6"/>
<proteinExistence type="predicted"/>
<evidence type="ECO:0000256" key="9">
    <source>
        <dbReference type="SAM" id="Phobius"/>
    </source>
</evidence>
<dbReference type="Pfam" id="PF00990">
    <property type="entry name" value="GGDEF"/>
    <property type="match status" value="1"/>
</dbReference>
<dbReference type="Gene3D" id="3.30.450.20">
    <property type="entry name" value="PAS domain"/>
    <property type="match status" value="1"/>
</dbReference>
<dbReference type="Gene3D" id="6.10.340.10">
    <property type="match status" value="1"/>
</dbReference>
<feature type="domain" description="HAMP" evidence="10">
    <location>
        <begin position="308"/>
        <end position="361"/>
    </location>
</feature>
<comment type="cofactor">
    <cofactor evidence="1">
        <name>Mg(2+)</name>
        <dbReference type="ChEBI" id="CHEBI:18420"/>
    </cofactor>
</comment>
<accession>A0A5J6LDJ6</accession>
<dbReference type="CDD" id="cd01949">
    <property type="entry name" value="GGDEF"/>
    <property type="match status" value="1"/>
</dbReference>
<keyword evidence="7 9" id="KW-0472">Membrane</keyword>
<keyword evidence="4" id="KW-1003">Cell membrane</keyword>
<evidence type="ECO:0000313" key="12">
    <source>
        <dbReference type="EMBL" id="QEW06312.1"/>
    </source>
</evidence>
<dbReference type="GO" id="GO:0005886">
    <property type="term" value="C:plasma membrane"/>
    <property type="evidence" value="ECO:0007669"/>
    <property type="project" value="UniProtKB-SubCell"/>
</dbReference>
<feature type="domain" description="GGDEF" evidence="11">
    <location>
        <begin position="405"/>
        <end position="531"/>
    </location>
</feature>
<keyword evidence="13" id="KW-1185">Reference proteome</keyword>
<evidence type="ECO:0000256" key="4">
    <source>
        <dbReference type="ARBA" id="ARBA00022475"/>
    </source>
</evidence>
<dbReference type="EC" id="2.7.7.65" evidence="3"/>